<feature type="compositionally biased region" description="Low complexity" evidence="1">
    <location>
        <begin position="90"/>
        <end position="100"/>
    </location>
</feature>
<feature type="domain" description="VPS9" evidence="2">
    <location>
        <begin position="1"/>
        <end position="89"/>
    </location>
</feature>
<dbReference type="InParanoid" id="D7FS46"/>
<keyword evidence="4" id="KW-1185">Reference proteome</keyword>
<feature type="compositionally biased region" description="Low complexity" evidence="1">
    <location>
        <begin position="134"/>
        <end position="143"/>
    </location>
</feature>
<gene>
    <name evidence="3" type="ORF">Esi_0227_0037</name>
</gene>
<proteinExistence type="predicted"/>
<reference evidence="3 4" key="1">
    <citation type="journal article" date="2010" name="Nature">
        <title>The Ectocarpus genome and the independent evolution of multicellularity in brown algae.</title>
        <authorList>
            <person name="Cock J.M."/>
            <person name="Sterck L."/>
            <person name="Rouze P."/>
            <person name="Scornet D."/>
            <person name="Allen A.E."/>
            <person name="Amoutzias G."/>
            <person name="Anthouard V."/>
            <person name="Artiguenave F."/>
            <person name="Aury J.M."/>
            <person name="Badger J.H."/>
            <person name="Beszteri B."/>
            <person name="Billiau K."/>
            <person name="Bonnet E."/>
            <person name="Bothwell J.H."/>
            <person name="Bowler C."/>
            <person name="Boyen C."/>
            <person name="Brownlee C."/>
            <person name="Carrano C.J."/>
            <person name="Charrier B."/>
            <person name="Cho G.Y."/>
            <person name="Coelho S.M."/>
            <person name="Collen J."/>
            <person name="Corre E."/>
            <person name="Da Silva C."/>
            <person name="Delage L."/>
            <person name="Delaroque N."/>
            <person name="Dittami S.M."/>
            <person name="Doulbeau S."/>
            <person name="Elias M."/>
            <person name="Farnham G."/>
            <person name="Gachon C.M."/>
            <person name="Gschloessl B."/>
            <person name="Heesch S."/>
            <person name="Jabbari K."/>
            <person name="Jubin C."/>
            <person name="Kawai H."/>
            <person name="Kimura K."/>
            <person name="Kloareg B."/>
            <person name="Kupper F.C."/>
            <person name="Lang D."/>
            <person name="Le Bail A."/>
            <person name="Leblanc C."/>
            <person name="Lerouge P."/>
            <person name="Lohr M."/>
            <person name="Lopez P.J."/>
            <person name="Martens C."/>
            <person name="Maumus F."/>
            <person name="Michel G."/>
            <person name="Miranda-Saavedra D."/>
            <person name="Morales J."/>
            <person name="Moreau H."/>
            <person name="Motomura T."/>
            <person name="Nagasato C."/>
            <person name="Napoli C.A."/>
            <person name="Nelson D.R."/>
            <person name="Nyvall-Collen P."/>
            <person name="Peters A.F."/>
            <person name="Pommier C."/>
            <person name="Potin P."/>
            <person name="Poulain J."/>
            <person name="Quesneville H."/>
            <person name="Read B."/>
            <person name="Rensing S.A."/>
            <person name="Ritter A."/>
            <person name="Rousvoal S."/>
            <person name="Samanta M."/>
            <person name="Samson G."/>
            <person name="Schroeder D.C."/>
            <person name="Segurens B."/>
            <person name="Strittmatter M."/>
            <person name="Tonon T."/>
            <person name="Tregear J.W."/>
            <person name="Valentin K."/>
            <person name="von Dassow P."/>
            <person name="Yamagishi T."/>
            <person name="Van de Peer Y."/>
            <person name="Wincker P."/>
        </authorList>
    </citation>
    <scope>NUCLEOTIDE SEQUENCE [LARGE SCALE GENOMIC DNA]</scope>
    <source>
        <strain evidence="4">Ec32 / CCAP1310/4</strain>
    </source>
</reference>
<dbReference type="SUPFAM" id="SSF109993">
    <property type="entry name" value="VPS9 domain"/>
    <property type="match status" value="1"/>
</dbReference>
<dbReference type="Gene3D" id="1.20.1050.80">
    <property type="entry name" value="VPS9 domain"/>
    <property type="match status" value="1"/>
</dbReference>
<dbReference type="InterPro" id="IPR037191">
    <property type="entry name" value="VPS9_dom_sf"/>
</dbReference>
<dbReference type="PROSITE" id="PS51205">
    <property type="entry name" value="VPS9"/>
    <property type="match status" value="1"/>
</dbReference>
<evidence type="ECO:0000313" key="4">
    <source>
        <dbReference type="Proteomes" id="UP000002630"/>
    </source>
</evidence>
<feature type="region of interest" description="Disordered" evidence="1">
    <location>
        <begin position="90"/>
        <end position="160"/>
    </location>
</feature>
<dbReference type="OrthoDB" id="300289at2759"/>
<dbReference type="InterPro" id="IPR003123">
    <property type="entry name" value="VPS9"/>
</dbReference>
<organism evidence="3 4">
    <name type="scientific">Ectocarpus siliculosus</name>
    <name type="common">Brown alga</name>
    <name type="synonym">Conferva siliculosa</name>
    <dbReference type="NCBI Taxonomy" id="2880"/>
    <lineage>
        <taxon>Eukaryota</taxon>
        <taxon>Sar</taxon>
        <taxon>Stramenopiles</taxon>
        <taxon>Ochrophyta</taxon>
        <taxon>PX clade</taxon>
        <taxon>Phaeophyceae</taxon>
        <taxon>Ectocarpales</taxon>
        <taxon>Ectocarpaceae</taxon>
        <taxon>Ectocarpus</taxon>
    </lineage>
</organism>
<evidence type="ECO:0000256" key="1">
    <source>
        <dbReference type="SAM" id="MobiDB-lite"/>
    </source>
</evidence>
<protein>
    <recommendedName>
        <fullName evidence="2">VPS9 domain-containing protein</fullName>
    </recommendedName>
</protein>
<evidence type="ECO:0000259" key="2">
    <source>
        <dbReference type="PROSITE" id="PS51205"/>
    </source>
</evidence>
<dbReference type="AlphaFoldDB" id="D7FS46"/>
<dbReference type="Pfam" id="PF02204">
    <property type="entry name" value="VPS9"/>
    <property type="match status" value="1"/>
</dbReference>
<dbReference type="EMBL" id="FN649760">
    <property type="protein sequence ID" value="CBJ30987.1"/>
    <property type="molecule type" value="Genomic_DNA"/>
</dbReference>
<dbReference type="eggNOG" id="ENOG502QTH6">
    <property type="taxonomic scope" value="Eukaryota"/>
</dbReference>
<name>D7FS46_ECTSI</name>
<evidence type="ECO:0000313" key="3">
    <source>
        <dbReference type="EMBL" id="CBJ30987.1"/>
    </source>
</evidence>
<dbReference type="Proteomes" id="UP000002630">
    <property type="component" value="Unassembled WGS sequence"/>
</dbReference>
<accession>D7FS46</accession>
<sequence length="189" mass="19856">MLDVVKAGMTLLSEEAARISGSDKPLDADSLLPLLVHSLAHANLPRVHEALNFLRNFQGAGWGGEQEYYVTCLEAAVSFVLGWGAAADPNADGDDGNNNNKDGDNTTTDSTKGSKAEAGKKLFGRGDGSGGSSSGNEATAAGRRAARQAGEEEEEPDKGREALVRLGIFLEKHEVQEDTVDVLSSAGWL</sequence>